<evidence type="ECO:0000313" key="4">
    <source>
        <dbReference type="EMBL" id="CRL19338.1"/>
    </source>
</evidence>
<reference evidence="4 5" key="1">
    <citation type="journal article" date="2014" name="Nat. Commun.">
        <title>Multiple recent horizontal transfers of a large genomic region in cheese making fungi.</title>
        <authorList>
            <person name="Cheeseman K."/>
            <person name="Ropars J."/>
            <person name="Renault P."/>
            <person name="Dupont J."/>
            <person name="Gouzy J."/>
            <person name="Branca A."/>
            <person name="Abraham A.L."/>
            <person name="Ceppi M."/>
            <person name="Conseiller E."/>
            <person name="Debuchy R."/>
            <person name="Malagnac F."/>
            <person name="Goarin A."/>
            <person name="Silar P."/>
            <person name="Lacoste S."/>
            <person name="Sallet E."/>
            <person name="Bensimon A."/>
            <person name="Giraud T."/>
            <person name="Brygoo Y."/>
        </authorList>
    </citation>
    <scope>NUCLEOTIDE SEQUENCE [LARGE SCALE GENOMIC DNA]</scope>
    <source>
        <strain evidence="5">FM 013</strain>
    </source>
</reference>
<keyword evidence="2" id="KW-0812">Transmembrane</keyword>
<feature type="domain" description="ABC transporter TMD0" evidence="3">
    <location>
        <begin position="23"/>
        <end position="164"/>
    </location>
</feature>
<dbReference type="InterPro" id="IPR056227">
    <property type="entry name" value="TMD0_ABC"/>
</dbReference>
<feature type="transmembrane region" description="Helical" evidence="2">
    <location>
        <begin position="139"/>
        <end position="156"/>
    </location>
</feature>
<feature type="transmembrane region" description="Helical" evidence="2">
    <location>
        <begin position="106"/>
        <end position="127"/>
    </location>
</feature>
<dbReference type="STRING" id="1429867.A0A0G4NZ59"/>
<evidence type="ECO:0000259" key="3">
    <source>
        <dbReference type="Pfam" id="PF24357"/>
    </source>
</evidence>
<keyword evidence="2" id="KW-1133">Transmembrane helix</keyword>
<feature type="transmembrane region" description="Helical" evidence="2">
    <location>
        <begin position="42"/>
        <end position="61"/>
    </location>
</feature>
<gene>
    <name evidence="4" type="ORF">PCAMFM013_S003g000129</name>
</gene>
<dbReference type="AlphaFoldDB" id="A0A0G4NZ59"/>
<name>A0A0G4NZ59_PENC3</name>
<accession>A0A0G4NZ59</accession>
<dbReference type="EMBL" id="HG793136">
    <property type="protein sequence ID" value="CRL19338.1"/>
    <property type="molecule type" value="Genomic_DNA"/>
</dbReference>
<dbReference type="Proteomes" id="UP000053732">
    <property type="component" value="Unassembled WGS sequence"/>
</dbReference>
<evidence type="ECO:0000313" key="5">
    <source>
        <dbReference type="Proteomes" id="UP000053732"/>
    </source>
</evidence>
<feature type="transmembrane region" description="Helical" evidence="2">
    <location>
        <begin position="168"/>
        <end position="188"/>
    </location>
</feature>
<sequence>MSGLVVRDLSNGSLQPATRASLELFGPAPSTSFDFTPLFEDTILSLLPSALLLLSLLYRIISLYGQRPKVSSEGFLRESKSIFLAMFAAIHLALLVLHVLNSSLRTSATIAESALAFIASIGLCLLSRLEHLRSIRPSPIINGYILVTLIFDIARARTLFLDSSNKSIAGIFSSMIGVKVMVLLAEAVEKRKLLLGPYRDLSPEETSGIYSKSFFFWLNQLMTSGFQRVLQTHDLYPIDSDMSSSVLHQRMKDAWSSATSNKPRALSGQCYV</sequence>
<feature type="transmembrane region" description="Helical" evidence="2">
    <location>
        <begin position="82"/>
        <end position="100"/>
    </location>
</feature>
<evidence type="ECO:0000256" key="2">
    <source>
        <dbReference type="SAM" id="Phobius"/>
    </source>
</evidence>
<dbReference type="Pfam" id="PF24357">
    <property type="entry name" value="TMD0_ABC"/>
    <property type="match status" value="1"/>
</dbReference>
<proteinExistence type="predicted"/>
<protein>
    <submittedName>
        <fullName evidence="4">Str. FM013</fullName>
    </submittedName>
</protein>
<comment type="subcellular location">
    <subcellularLocation>
        <location evidence="1">Membrane</location>
        <topology evidence="1">Multi-pass membrane protein</topology>
    </subcellularLocation>
</comment>
<keyword evidence="2" id="KW-0472">Membrane</keyword>
<organism evidence="4 5">
    <name type="scientific">Penicillium camemberti (strain FM 013)</name>
    <dbReference type="NCBI Taxonomy" id="1429867"/>
    <lineage>
        <taxon>Eukaryota</taxon>
        <taxon>Fungi</taxon>
        <taxon>Dikarya</taxon>
        <taxon>Ascomycota</taxon>
        <taxon>Pezizomycotina</taxon>
        <taxon>Eurotiomycetes</taxon>
        <taxon>Eurotiomycetidae</taxon>
        <taxon>Eurotiales</taxon>
        <taxon>Aspergillaceae</taxon>
        <taxon>Penicillium</taxon>
    </lineage>
</organism>
<evidence type="ECO:0000256" key="1">
    <source>
        <dbReference type="ARBA" id="ARBA00004141"/>
    </source>
</evidence>
<dbReference type="GO" id="GO:0016020">
    <property type="term" value="C:membrane"/>
    <property type="evidence" value="ECO:0007669"/>
    <property type="project" value="UniProtKB-SubCell"/>
</dbReference>
<keyword evidence="5" id="KW-1185">Reference proteome</keyword>